<proteinExistence type="inferred from homology"/>
<dbReference type="InterPro" id="IPR011333">
    <property type="entry name" value="SKP1/BTB/POZ_sf"/>
</dbReference>
<evidence type="ECO:0000256" key="2">
    <source>
        <dbReference type="ARBA" id="ARBA00022786"/>
    </source>
</evidence>
<comment type="caution">
    <text evidence="3">The sequence shown here is derived from an EMBL/GenBank/DDBJ whole genome shotgun (WGS) entry which is preliminary data.</text>
</comment>
<comment type="similarity">
    <text evidence="1">Belongs to the SKP1 family.</text>
</comment>
<dbReference type="OrthoDB" id="2342932at2759"/>
<evidence type="ECO:0000256" key="1">
    <source>
        <dbReference type="ARBA" id="ARBA00009993"/>
    </source>
</evidence>
<dbReference type="Gene3D" id="3.30.710.10">
    <property type="entry name" value="Potassium Channel Kv1.1, Chain A"/>
    <property type="match status" value="1"/>
</dbReference>
<sequence>MDKTKITLVSSDGVKFTTSLKALYYCEQFRGTQQILSPTQPIIDEEQVLDLHSVELKEIVEYINYHQNDDDSASSNTEDAQKWDEEFIRRVTKDRNQHLRLLVAADRLTITPLFKMLDRELISQMPNKSLDDLNEEQKMMLKNQYPWLLPKK</sequence>
<dbReference type="InterPro" id="IPR016897">
    <property type="entry name" value="SKP1"/>
</dbReference>
<dbReference type="InterPro" id="IPR036296">
    <property type="entry name" value="SKP1-like_dim_sf"/>
</dbReference>
<dbReference type="GO" id="GO:0006511">
    <property type="term" value="P:ubiquitin-dependent protein catabolic process"/>
    <property type="evidence" value="ECO:0007669"/>
    <property type="project" value="InterPro"/>
</dbReference>
<protein>
    <recommendedName>
        <fullName evidence="5">SKP1 component POZ domain-containing protein</fullName>
    </recommendedName>
</protein>
<dbReference type="SUPFAM" id="SSF54695">
    <property type="entry name" value="POZ domain"/>
    <property type="match status" value="1"/>
</dbReference>
<dbReference type="InterPro" id="IPR001232">
    <property type="entry name" value="SKP1-like"/>
</dbReference>
<organism evidence="3 4">
    <name type="scientific">Streblomastix strix</name>
    <dbReference type="NCBI Taxonomy" id="222440"/>
    <lineage>
        <taxon>Eukaryota</taxon>
        <taxon>Metamonada</taxon>
        <taxon>Preaxostyla</taxon>
        <taxon>Oxymonadida</taxon>
        <taxon>Streblomastigidae</taxon>
        <taxon>Streblomastix</taxon>
    </lineage>
</organism>
<dbReference type="PANTHER" id="PTHR11165">
    <property type="entry name" value="SKP1"/>
    <property type="match status" value="1"/>
</dbReference>
<dbReference type="AlphaFoldDB" id="A0A5J4WA14"/>
<evidence type="ECO:0008006" key="5">
    <source>
        <dbReference type="Google" id="ProtNLM"/>
    </source>
</evidence>
<keyword evidence="2" id="KW-0833">Ubl conjugation pathway</keyword>
<dbReference type="EMBL" id="SNRW01002950">
    <property type="protein sequence ID" value="KAA6391219.1"/>
    <property type="molecule type" value="Genomic_DNA"/>
</dbReference>
<evidence type="ECO:0000313" key="3">
    <source>
        <dbReference type="EMBL" id="KAA6391219.1"/>
    </source>
</evidence>
<gene>
    <name evidence="3" type="ORF">EZS28_013251</name>
</gene>
<accession>A0A5J4WA14</accession>
<reference evidence="3 4" key="1">
    <citation type="submission" date="2019-03" db="EMBL/GenBank/DDBJ databases">
        <title>Single cell metagenomics reveals metabolic interactions within the superorganism composed of flagellate Streblomastix strix and complex community of Bacteroidetes bacteria on its surface.</title>
        <authorList>
            <person name="Treitli S.C."/>
            <person name="Kolisko M."/>
            <person name="Husnik F."/>
            <person name="Keeling P."/>
            <person name="Hampl V."/>
        </authorList>
    </citation>
    <scope>NUCLEOTIDE SEQUENCE [LARGE SCALE GENOMIC DNA]</scope>
    <source>
        <strain evidence="3">ST1C</strain>
    </source>
</reference>
<name>A0A5J4WA14_9EUKA</name>
<dbReference type="SMART" id="SM00512">
    <property type="entry name" value="Skp1"/>
    <property type="match status" value="1"/>
</dbReference>
<dbReference type="Proteomes" id="UP000324800">
    <property type="component" value="Unassembled WGS sequence"/>
</dbReference>
<dbReference type="SUPFAM" id="SSF81382">
    <property type="entry name" value="Skp1 dimerisation domain-like"/>
    <property type="match status" value="1"/>
</dbReference>
<evidence type="ECO:0000313" key="4">
    <source>
        <dbReference type="Proteomes" id="UP000324800"/>
    </source>
</evidence>